<evidence type="ECO:0000313" key="3">
    <source>
        <dbReference type="Proteomes" id="UP000275846"/>
    </source>
</evidence>
<gene>
    <name evidence="2" type="ORF">SSLN_LOCUS4546</name>
</gene>
<name>A0A183SJZ8_SCHSO</name>
<feature type="compositionally biased region" description="Basic residues" evidence="1">
    <location>
        <begin position="100"/>
        <end position="132"/>
    </location>
</feature>
<reference evidence="4" key="1">
    <citation type="submission" date="2016-06" db="UniProtKB">
        <authorList>
            <consortium name="WormBaseParasite"/>
        </authorList>
    </citation>
    <scope>IDENTIFICATION</scope>
</reference>
<sequence>MYVGKTGKCLDTRLHEYQLAISRKDKLSMVYGHIQQKNHSFAFEKARVIGRANDKMARLLFESWSSTGTLNGAINLHPVYLDIRKRLESVQAVPMGQSSKSKHGRQRTPEKKKRGACQRPRVRRGTPTHHHVHEAEINSRGRQRLISPLADEG</sequence>
<protein>
    <submittedName>
        <fullName evidence="4">GIY-YIG domain-containing protein</fullName>
    </submittedName>
</protein>
<evidence type="ECO:0000256" key="1">
    <source>
        <dbReference type="SAM" id="MobiDB-lite"/>
    </source>
</evidence>
<feature type="region of interest" description="Disordered" evidence="1">
    <location>
        <begin position="92"/>
        <end position="153"/>
    </location>
</feature>
<dbReference type="EMBL" id="UYSU01032906">
    <property type="protein sequence ID" value="VDL90931.1"/>
    <property type="molecule type" value="Genomic_DNA"/>
</dbReference>
<proteinExistence type="predicted"/>
<dbReference type="AlphaFoldDB" id="A0A183SJZ8"/>
<accession>A0A183SJZ8</accession>
<dbReference type="OrthoDB" id="6119749at2759"/>
<evidence type="ECO:0000313" key="2">
    <source>
        <dbReference type="EMBL" id="VDL90931.1"/>
    </source>
</evidence>
<keyword evidence="3" id="KW-1185">Reference proteome</keyword>
<organism evidence="4">
    <name type="scientific">Schistocephalus solidus</name>
    <name type="common">Tapeworm</name>
    <dbReference type="NCBI Taxonomy" id="70667"/>
    <lineage>
        <taxon>Eukaryota</taxon>
        <taxon>Metazoa</taxon>
        <taxon>Spiralia</taxon>
        <taxon>Lophotrochozoa</taxon>
        <taxon>Platyhelminthes</taxon>
        <taxon>Cestoda</taxon>
        <taxon>Eucestoda</taxon>
        <taxon>Diphyllobothriidea</taxon>
        <taxon>Diphyllobothriidae</taxon>
        <taxon>Schistocephalus</taxon>
    </lineage>
</organism>
<dbReference type="WBParaSite" id="SSLN_0000470101-mRNA-1">
    <property type="protein sequence ID" value="SSLN_0000470101-mRNA-1"/>
    <property type="gene ID" value="SSLN_0000470101"/>
</dbReference>
<dbReference type="Proteomes" id="UP000275846">
    <property type="component" value="Unassembled WGS sequence"/>
</dbReference>
<reference evidence="2 3" key="2">
    <citation type="submission" date="2018-11" db="EMBL/GenBank/DDBJ databases">
        <authorList>
            <consortium name="Pathogen Informatics"/>
        </authorList>
    </citation>
    <scope>NUCLEOTIDE SEQUENCE [LARGE SCALE GENOMIC DNA]</scope>
    <source>
        <strain evidence="2 3">NST_G2</strain>
    </source>
</reference>
<evidence type="ECO:0000313" key="4">
    <source>
        <dbReference type="WBParaSite" id="SSLN_0000470101-mRNA-1"/>
    </source>
</evidence>